<organism evidence="14 15">
    <name type="scientific">Hucho hucho</name>
    <name type="common">huchen</name>
    <dbReference type="NCBI Taxonomy" id="62062"/>
    <lineage>
        <taxon>Eukaryota</taxon>
        <taxon>Metazoa</taxon>
        <taxon>Chordata</taxon>
        <taxon>Craniata</taxon>
        <taxon>Vertebrata</taxon>
        <taxon>Euteleostomi</taxon>
        <taxon>Actinopterygii</taxon>
        <taxon>Neopterygii</taxon>
        <taxon>Teleostei</taxon>
        <taxon>Protacanthopterygii</taxon>
        <taxon>Salmoniformes</taxon>
        <taxon>Salmonidae</taxon>
        <taxon>Salmoninae</taxon>
        <taxon>Hucho</taxon>
    </lineage>
</organism>
<evidence type="ECO:0000256" key="7">
    <source>
        <dbReference type="ARBA" id="ARBA00023157"/>
    </source>
</evidence>
<feature type="transmembrane region" description="Helical" evidence="12">
    <location>
        <begin position="316"/>
        <end position="335"/>
    </location>
</feature>
<evidence type="ECO:0000256" key="1">
    <source>
        <dbReference type="ARBA" id="ARBA00004141"/>
    </source>
</evidence>
<dbReference type="Ensembl" id="ENSHHUT00000001309.1">
    <property type="protein sequence ID" value="ENSHHUP00000001277.1"/>
    <property type="gene ID" value="ENSHHUG00000000849.1"/>
</dbReference>
<comment type="subcellular location">
    <subcellularLocation>
        <location evidence="1">Membrane</location>
        <topology evidence="1">Multi-pass membrane protein</topology>
    </subcellularLocation>
</comment>
<dbReference type="GO" id="GO:0007204">
    <property type="term" value="P:positive regulation of cytosolic calcium ion concentration"/>
    <property type="evidence" value="ECO:0007669"/>
    <property type="project" value="TreeGrafter"/>
</dbReference>
<evidence type="ECO:0000256" key="8">
    <source>
        <dbReference type="ARBA" id="ARBA00023170"/>
    </source>
</evidence>
<evidence type="ECO:0000256" key="9">
    <source>
        <dbReference type="ARBA" id="ARBA00023224"/>
    </source>
</evidence>
<evidence type="ECO:0000256" key="5">
    <source>
        <dbReference type="ARBA" id="ARBA00023040"/>
    </source>
</evidence>
<feature type="transmembrane region" description="Helical" evidence="12">
    <location>
        <begin position="149"/>
        <end position="167"/>
    </location>
</feature>
<keyword evidence="7" id="KW-1015">Disulfide bond</keyword>
<evidence type="ECO:0000259" key="13">
    <source>
        <dbReference type="PROSITE" id="PS50262"/>
    </source>
</evidence>
<evidence type="ECO:0000313" key="15">
    <source>
        <dbReference type="Proteomes" id="UP000314982"/>
    </source>
</evidence>
<keyword evidence="5" id="KW-0297">G-protein coupled receptor</keyword>
<keyword evidence="2" id="KW-0145">Chemotaxis</keyword>
<dbReference type="GO" id="GO:0004875">
    <property type="term" value="F:complement receptor activity"/>
    <property type="evidence" value="ECO:0007669"/>
    <property type="project" value="TreeGrafter"/>
</dbReference>
<sequence length="407" mass="46547">MFGEKGREGGRQRATTRAHTHKRERESCVSFVAREWMIFIAIENRMEMENSTMLYFDVTTGMDSVLDTRHLDIISLVVYCVAFVLGPTGNGLVIYVTSCRIKKTVNSVWFLNLALADFLFTSFLLLYIINIARGYNWPFGDILCKLNSMVTVLNMFASIFLLAAISLDRCLSTWVVVWAHNKCTPGRAELICVGIWLASLFCSLPFTIFRQIIHYDNRTMCSYQFPHSSTYRNLVVFRFLLGFLIPFLVIIGSYIAIWIRARRLQRGRTRRSLKIIVSVVLVFFICWIPFHVFQFLDIMEEGNQSLRLVVHIGSPLSASLAFLNSCLNPILYVFMCDEFQKKLRQSVLLVFENTFAEDHGMNFVSSTRSLSSHLSRISRKSESLAPGEGGHLRLTGNQSDSKVETKV</sequence>
<dbReference type="PROSITE" id="PS50262">
    <property type="entry name" value="G_PROTEIN_RECEP_F1_2"/>
    <property type="match status" value="1"/>
</dbReference>
<keyword evidence="15" id="KW-1185">Reference proteome</keyword>
<protein>
    <recommendedName>
        <fullName evidence="13">G-protein coupled receptors family 1 profile domain-containing protein</fullName>
    </recommendedName>
</protein>
<dbReference type="GO" id="GO:0005886">
    <property type="term" value="C:plasma membrane"/>
    <property type="evidence" value="ECO:0007669"/>
    <property type="project" value="TreeGrafter"/>
</dbReference>
<dbReference type="STRING" id="62062.ENSHHUP00000001277"/>
<evidence type="ECO:0000256" key="10">
    <source>
        <dbReference type="ARBA" id="ARBA00025736"/>
    </source>
</evidence>
<dbReference type="SUPFAM" id="SSF81321">
    <property type="entry name" value="Family A G protein-coupled receptor-like"/>
    <property type="match status" value="1"/>
</dbReference>
<dbReference type="PANTHER" id="PTHR24225">
    <property type="entry name" value="CHEMOTACTIC RECEPTOR"/>
    <property type="match status" value="1"/>
</dbReference>
<accession>A0A4W5JEA8</accession>
<dbReference type="CDD" id="cd14974">
    <property type="entry name" value="7tmA_Anaphylatoxin_R-like"/>
    <property type="match status" value="1"/>
</dbReference>
<dbReference type="Gene3D" id="1.20.1070.10">
    <property type="entry name" value="Rhodopsin 7-helix transmembrane proteins"/>
    <property type="match status" value="1"/>
</dbReference>
<feature type="transmembrane region" description="Helical" evidence="12">
    <location>
        <begin position="73"/>
        <end position="96"/>
    </location>
</feature>
<dbReference type="GO" id="GO:0007200">
    <property type="term" value="P:phospholipase C-activating G protein-coupled receptor signaling pathway"/>
    <property type="evidence" value="ECO:0007669"/>
    <property type="project" value="TreeGrafter"/>
</dbReference>
<feature type="transmembrane region" description="Helical" evidence="12">
    <location>
        <begin position="188"/>
        <end position="209"/>
    </location>
</feature>
<dbReference type="Pfam" id="PF00001">
    <property type="entry name" value="7tm_1"/>
    <property type="match status" value="1"/>
</dbReference>
<dbReference type="PANTHER" id="PTHR24225:SF68">
    <property type="entry name" value="C3A ANAPHYLATOXIN CHEMOTACTIC RECEPTOR-LIKE-RELATED"/>
    <property type="match status" value="1"/>
</dbReference>
<feature type="compositionally biased region" description="Basic and acidic residues" evidence="11">
    <location>
        <begin position="1"/>
        <end position="11"/>
    </location>
</feature>
<keyword evidence="3 12" id="KW-0812">Transmembrane</keyword>
<dbReference type="GO" id="GO:0006935">
    <property type="term" value="P:chemotaxis"/>
    <property type="evidence" value="ECO:0007669"/>
    <property type="project" value="UniProtKB-KW"/>
</dbReference>
<evidence type="ECO:0000256" key="11">
    <source>
        <dbReference type="SAM" id="MobiDB-lite"/>
    </source>
</evidence>
<feature type="domain" description="G-protein coupled receptors family 1 profile" evidence="13">
    <location>
        <begin position="89"/>
        <end position="332"/>
    </location>
</feature>
<dbReference type="FunFam" id="1.20.1070.10:FF:000034">
    <property type="entry name" value="G-protein coupled receptor 1"/>
    <property type="match status" value="1"/>
</dbReference>
<keyword evidence="4 12" id="KW-1133">Transmembrane helix</keyword>
<feature type="transmembrane region" description="Helical" evidence="12">
    <location>
        <begin position="273"/>
        <end position="296"/>
    </location>
</feature>
<evidence type="ECO:0000256" key="3">
    <source>
        <dbReference type="ARBA" id="ARBA00022692"/>
    </source>
</evidence>
<keyword evidence="8" id="KW-0675">Receptor</keyword>
<dbReference type="InterPro" id="IPR017452">
    <property type="entry name" value="GPCR_Rhodpsn_7TM"/>
</dbReference>
<feature type="region of interest" description="Disordered" evidence="11">
    <location>
        <begin position="382"/>
        <end position="407"/>
    </location>
</feature>
<evidence type="ECO:0000256" key="12">
    <source>
        <dbReference type="SAM" id="Phobius"/>
    </source>
</evidence>
<feature type="transmembrane region" description="Helical" evidence="12">
    <location>
        <begin position="235"/>
        <end position="261"/>
    </location>
</feature>
<dbReference type="InterPro" id="IPR000826">
    <property type="entry name" value="Formyl_rcpt-rel"/>
</dbReference>
<evidence type="ECO:0000256" key="6">
    <source>
        <dbReference type="ARBA" id="ARBA00023136"/>
    </source>
</evidence>
<dbReference type="GO" id="GO:0006954">
    <property type="term" value="P:inflammatory response"/>
    <property type="evidence" value="ECO:0007669"/>
    <property type="project" value="TreeGrafter"/>
</dbReference>
<dbReference type="PRINTS" id="PR00526">
    <property type="entry name" value="FMETLEUPHER"/>
</dbReference>
<reference evidence="14" key="2">
    <citation type="submission" date="2025-08" db="UniProtKB">
        <authorList>
            <consortium name="Ensembl"/>
        </authorList>
    </citation>
    <scope>IDENTIFICATION</scope>
</reference>
<evidence type="ECO:0000313" key="14">
    <source>
        <dbReference type="Ensembl" id="ENSHHUP00000001277.1"/>
    </source>
</evidence>
<dbReference type="InterPro" id="IPR000276">
    <property type="entry name" value="GPCR_Rhodpsn"/>
</dbReference>
<feature type="region of interest" description="Disordered" evidence="11">
    <location>
        <begin position="1"/>
        <end position="21"/>
    </location>
</feature>
<dbReference type="GeneTree" id="ENSGT01020000230438"/>
<evidence type="ECO:0000256" key="2">
    <source>
        <dbReference type="ARBA" id="ARBA00022500"/>
    </source>
</evidence>
<reference evidence="14" key="3">
    <citation type="submission" date="2025-09" db="UniProtKB">
        <authorList>
            <consortium name="Ensembl"/>
        </authorList>
    </citation>
    <scope>IDENTIFICATION</scope>
</reference>
<proteinExistence type="inferred from homology"/>
<dbReference type="Proteomes" id="UP000314982">
    <property type="component" value="Unassembled WGS sequence"/>
</dbReference>
<comment type="similarity">
    <text evidence="10">Belongs to the chemokine-like receptor (CMKLR) family.</text>
</comment>
<feature type="transmembrane region" description="Helical" evidence="12">
    <location>
        <begin position="108"/>
        <end position="129"/>
    </location>
</feature>
<keyword evidence="9" id="KW-0807">Transducer</keyword>
<dbReference type="GO" id="GO:0004930">
    <property type="term" value="F:G protein-coupled receptor activity"/>
    <property type="evidence" value="ECO:0007669"/>
    <property type="project" value="UniProtKB-KW"/>
</dbReference>
<name>A0A4W5JEA8_9TELE</name>
<dbReference type="AlphaFoldDB" id="A0A4W5JEA8"/>
<dbReference type="PRINTS" id="PR00237">
    <property type="entry name" value="GPCRRHODOPSN"/>
</dbReference>
<keyword evidence="6 12" id="KW-0472">Membrane</keyword>
<evidence type="ECO:0000256" key="4">
    <source>
        <dbReference type="ARBA" id="ARBA00022989"/>
    </source>
</evidence>
<reference evidence="15" key="1">
    <citation type="submission" date="2018-06" db="EMBL/GenBank/DDBJ databases">
        <title>Genome assembly of Danube salmon.</title>
        <authorList>
            <person name="Macqueen D.J."/>
            <person name="Gundappa M.K."/>
        </authorList>
    </citation>
    <scope>NUCLEOTIDE SEQUENCE [LARGE SCALE GENOMIC DNA]</scope>
</reference>